<comment type="caution">
    <text evidence="2">The sequence shown here is derived from an EMBL/GenBank/DDBJ whole genome shotgun (WGS) entry which is preliminary data.</text>
</comment>
<dbReference type="PANTHER" id="PTHR37542">
    <property type="entry name" value="HELO DOMAIN-CONTAINING PROTEIN-RELATED"/>
    <property type="match status" value="1"/>
</dbReference>
<name>A0A395IV39_9HELO</name>
<protein>
    <submittedName>
        <fullName evidence="2">Uncharacterized protein</fullName>
    </submittedName>
</protein>
<dbReference type="AlphaFoldDB" id="A0A395IV39"/>
<dbReference type="OrthoDB" id="5418235at2759"/>
<accession>A0A395IV39</accession>
<reference evidence="2 3" key="1">
    <citation type="submission" date="2018-06" db="EMBL/GenBank/DDBJ databases">
        <title>Genome Sequence of the Brown Rot Fungal Pathogen Monilinia fructigena.</title>
        <authorList>
            <person name="Landi L."/>
            <person name="De Miccolis Angelini R.M."/>
            <person name="Pollastro S."/>
            <person name="Abate D."/>
            <person name="Faretra F."/>
            <person name="Romanazzi G."/>
        </authorList>
    </citation>
    <scope>NUCLEOTIDE SEQUENCE [LARGE SCALE GENOMIC DNA]</scope>
    <source>
        <strain evidence="2 3">Mfrg269</strain>
    </source>
</reference>
<proteinExistence type="predicted"/>
<gene>
    <name evidence="2" type="ORF">DID88_002063</name>
</gene>
<dbReference type="Proteomes" id="UP000249056">
    <property type="component" value="Unassembled WGS sequence"/>
</dbReference>
<dbReference type="PANTHER" id="PTHR37542:SF2">
    <property type="entry name" value="PROTEIN KINASE DOMAIN-CONTAINING PROTEIN"/>
    <property type="match status" value="1"/>
</dbReference>
<sequence length="293" mass="33241">MDPYFTSSSPLQRRLTKIYTDTKNIYDFIKEPVRNVEDHELQSLHRKLRIQQNRLVSWGLEWSDPSQSPDIDESVSKAGLSEIVGNVMSTIKEILAEAEPLWQSSKRLTSDERPSEKSEKASLIQWDKSRFEDLIRDLTMSIDTLYDLSKTRQSARIGLGLQTSDASSSKGKSSGFEERQFESTRMSTPQQIDPSTLIWTGNQIISTRGASRSTSNISLRQIVLMRRLVNSSDLRKAIGQPPDPIPVLVEYAPYDPIYSITGITPSMTRFEKLFAGLSQAYYSSDRLLVGYFV</sequence>
<keyword evidence="3" id="KW-1185">Reference proteome</keyword>
<evidence type="ECO:0000313" key="2">
    <source>
        <dbReference type="EMBL" id="RAL64170.1"/>
    </source>
</evidence>
<organism evidence="2 3">
    <name type="scientific">Monilinia fructigena</name>
    <dbReference type="NCBI Taxonomy" id="38457"/>
    <lineage>
        <taxon>Eukaryota</taxon>
        <taxon>Fungi</taxon>
        <taxon>Dikarya</taxon>
        <taxon>Ascomycota</taxon>
        <taxon>Pezizomycotina</taxon>
        <taxon>Leotiomycetes</taxon>
        <taxon>Helotiales</taxon>
        <taxon>Sclerotiniaceae</taxon>
        <taxon>Monilinia</taxon>
    </lineage>
</organism>
<evidence type="ECO:0000313" key="3">
    <source>
        <dbReference type="Proteomes" id="UP000249056"/>
    </source>
</evidence>
<feature type="region of interest" description="Disordered" evidence="1">
    <location>
        <begin position="162"/>
        <end position="187"/>
    </location>
</feature>
<evidence type="ECO:0000256" key="1">
    <source>
        <dbReference type="SAM" id="MobiDB-lite"/>
    </source>
</evidence>
<dbReference type="EMBL" id="QKRW01000015">
    <property type="protein sequence ID" value="RAL64170.1"/>
    <property type="molecule type" value="Genomic_DNA"/>
</dbReference>